<feature type="compositionally biased region" description="Basic and acidic residues" evidence="1">
    <location>
        <begin position="220"/>
        <end position="240"/>
    </location>
</feature>
<dbReference type="EMBL" id="NAJP01000048">
    <property type="protein sequence ID" value="TKA38004.1"/>
    <property type="molecule type" value="Genomic_DNA"/>
</dbReference>
<feature type="compositionally biased region" description="Polar residues" evidence="1">
    <location>
        <begin position="132"/>
        <end position="148"/>
    </location>
</feature>
<organism evidence="2 3">
    <name type="scientific">Friedmanniomyces endolithicus</name>
    <dbReference type="NCBI Taxonomy" id="329885"/>
    <lineage>
        <taxon>Eukaryota</taxon>
        <taxon>Fungi</taxon>
        <taxon>Dikarya</taxon>
        <taxon>Ascomycota</taxon>
        <taxon>Pezizomycotina</taxon>
        <taxon>Dothideomycetes</taxon>
        <taxon>Dothideomycetidae</taxon>
        <taxon>Mycosphaerellales</taxon>
        <taxon>Teratosphaeriaceae</taxon>
        <taxon>Friedmanniomyces</taxon>
    </lineage>
</organism>
<dbReference type="AlphaFoldDB" id="A0A4U0UQ71"/>
<evidence type="ECO:0000313" key="2">
    <source>
        <dbReference type="EMBL" id="TKA38004.1"/>
    </source>
</evidence>
<proteinExistence type="predicted"/>
<feature type="compositionally biased region" description="Basic and acidic residues" evidence="1">
    <location>
        <begin position="118"/>
        <end position="131"/>
    </location>
</feature>
<feature type="region of interest" description="Disordered" evidence="1">
    <location>
        <begin position="295"/>
        <end position="323"/>
    </location>
</feature>
<feature type="region of interest" description="Disordered" evidence="1">
    <location>
        <begin position="166"/>
        <end position="240"/>
    </location>
</feature>
<feature type="compositionally biased region" description="Basic residues" evidence="1">
    <location>
        <begin position="25"/>
        <end position="34"/>
    </location>
</feature>
<protein>
    <submittedName>
        <fullName evidence="2">Uncharacterized protein</fullName>
    </submittedName>
</protein>
<evidence type="ECO:0000313" key="3">
    <source>
        <dbReference type="Proteomes" id="UP000310066"/>
    </source>
</evidence>
<dbReference type="OrthoDB" id="10315777at2759"/>
<feature type="region of interest" description="Disordered" evidence="1">
    <location>
        <begin position="1"/>
        <end position="34"/>
    </location>
</feature>
<feature type="compositionally biased region" description="Basic residues" evidence="1">
    <location>
        <begin position="189"/>
        <end position="200"/>
    </location>
</feature>
<reference evidence="2 3" key="1">
    <citation type="submission" date="2017-03" db="EMBL/GenBank/DDBJ databases">
        <title>Genomes of endolithic fungi from Antarctica.</title>
        <authorList>
            <person name="Coleine C."/>
            <person name="Masonjones S."/>
            <person name="Stajich J.E."/>
        </authorList>
    </citation>
    <scope>NUCLEOTIDE SEQUENCE [LARGE SCALE GENOMIC DNA]</scope>
    <source>
        <strain evidence="2 3">CCFEE 5311</strain>
    </source>
</reference>
<gene>
    <name evidence="2" type="ORF">B0A54_10608</name>
</gene>
<dbReference type="Proteomes" id="UP000310066">
    <property type="component" value="Unassembled WGS sequence"/>
</dbReference>
<evidence type="ECO:0000256" key="1">
    <source>
        <dbReference type="SAM" id="MobiDB-lite"/>
    </source>
</evidence>
<comment type="caution">
    <text evidence="2">The sequence shown here is derived from an EMBL/GenBank/DDBJ whole genome shotgun (WGS) entry which is preliminary data.</text>
</comment>
<feature type="region of interest" description="Disordered" evidence="1">
    <location>
        <begin position="79"/>
        <end position="149"/>
    </location>
</feature>
<sequence>MPAAAEVQRLGTLQVTNKPLNKPPAIRKKAKSRPVKSAIIAVTLSADGADAGHSNGHEATIQLATLPTEVSLPPQIALGQAAVPPRTDTEPRKKAPAEKNEKFSKAAPARRNARARAAKHEDAAESLHAADQESSTKIATTDVPTETGSGRVRTVEVANDSHLHTRTRMPFSYAEDPDDSNVDIAPKEKPRKRALAKKSGKAAITAAVSRRKKAVPELSNESRKGDGEREMDPSPESPERLLKQRRPLHETHANAARHPSASPGKMDFDFTLKTQRSRKNVVVVVLGEAGIASGSDRPLVLRSSPPPDSKAVGHGPAEDSKPRKAALKITNQEDVDWLLAPKGPLRQLPQHGASSTRSKATHKRRKLADVLGVDLDDLVMNIGSFVTR</sequence>
<name>A0A4U0UQ71_9PEZI</name>
<feature type="compositionally biased region" description="Basic and acidic residues" evidence="1">
    <location>
        <begin position="87"/>
        <end position="104"/>
    </location>
</feature>
<accession>A0A4U0UQ71</accession>